<accession>A0ABS7I827</accession>
<evidence type="ECO:0000313" key="1">
    <source>
        <dbReference type="EMBL" id="MBX4335802.1"/>
    </source>
</evidence>
<reference evidence="1 2" key="1">
    <citation type="submission" date="2021-08" db="EMBL/GenBank/DDBJ databases">
        <title>Bartonella raoulti 094 sp. nov.</title>
        <authorList>
            <person name="Zgheib R."/>
            <person name="Hammoud A."/>
        </authorList>
    </citation>
    <scope>NUCLEOTIDE SEQUENCE [LARGE SCALE GENOMIC DNA]</scope>
    <source>
        <strain evidence="1 2">094</strain>
    </source>
</reference>
<evidence type="ECO:0008006" key="3">
    <source>
        <dbReference type="Google" id="ProtNLM"/>
    </source>
</evidence>
<dbReference type="Proteomes" id="UP000746918">
    <property type="component" value="Unassembled WGS sequence"/>
</dbReference>
<keyword evidence="2" id="KW-1185">Reference proteome</keyword>
<comment type="caution">
    <text evidence="1">The sequence shown here is derived from an EMBL/GenBank/DDBJ whole genome shotgun (WGS) entry which is preliminary data.</text>
</comment>
<organism evidence="1 2">
    <name type="scientific">Bartonella raoultii</name>
    <dbReference type="NCBI Taxonomy" id="1457020"/>
    <lineage>
        <taxon>Bacteria</taxon>
        <taxon>Pseudomonadati</taxon>
        <taxon>Pseudomonadota</taxon>
        <taxon>Alphaproteobacteria</taxon>
        <taxon>Hyphomicrobiales</taxon>
        <taxon>Bartonellaceae</taxon>
        <taxon>Bartonella</taxon>
    </lineage>
</organism>
<name>A0ABS7I827_9HYPH</name>
<gene>
    <name evidence="1" type="ORF">K3248_04245</name>
</gene>
<protein>
    <recommendedName>
        <fullName evidence="3">Phage related protein</fullName>
    </recommendedName>
</protein>
<evidence type="ECO:0000313" key="2">
    <source>
        <dbReference type="Proteomes" id="UP000746918"/>
    </source>
</evidence>
<sequence length="72" mass="8138">MRPSFFMRPAGMVCGLKPAPFANGAVKQALELLCRCNYIREIASDHSSKGGRPTIHYEWNTLVKSHKTSQFR</sequence>
<proteinExistence type="predicted"/>
<dbReference type="EMBL" id="JAIFRO010000003">
    <property type="protein sequence ID" value="MBX4335802.1"/>
    <property type="molecule type" value="Genomic_DNA"/>
</dbReference>